<comment type="caution">
    <text evidence="2">The sequence shown here is derived from an EMBL/GenBank/DDBJ whole genome shotgun (WGS) entry which is preliminary data.</text>
</comment>
<proteinExistence type="predicted"/>
<dbReference type="AlphaFoldDB" id="A0A4R6YML5"/>
<evidence type="ECO:0000313" key="3">
    <source>
        <dbReference type="Proteomes" id="UP000295293"/>
    </source>
</evidence>
<dbReference type="Proteomes" id="UP000295293">
    <property type="component" value="Unassembled WGS sequence"/>
</dbReference>
<protein>
    <submittedName>
        <fullName evidence="2">Uncharacterized protein</fullName>
    </submittedName>
</protein>
<sequence length="112" mass="13086">MTTLQEEEVRCKRRLLDAVEQKKSVEDQLVAKEDELEKKGFTPELWAKVDKLQKQRAELISLVSARGAEWREAKANLDAEHQLEERRAREAESQKAREQERAKGKEIDDLEL</sequence>
<keyword evidence="3" id="KW-1185">Reference proteome</keyword>
<evidence type="ECO:0000256" key="1">
    <source>
        <dbReference type="SAM" id="MobiDB-lite"/>
    </source>
</evidence>
<dbReference type="EMBL" id="SNZH01000019">
    <property type="protein sequence ID" value="TDR38680.1"/>
    <property type="molecule type" value="Genomic_DNA"/>
</dbReference>
<accession>A0A4R6YML5</accession>
<evidence type="ECO:0000313" key="2">
    <source>
        <dbReference type="EMBL" id="TDR38680.1"/>
    </source>
</evidence>
<feature type="region of interest" description="Disordered" evidence="1">
    <location>
        <begin position="78"/>
        <end position="112"/>
    </location>
</feature>
<gene>
    <name evidence="2" type="ORF">DFR29_1198</name>
</gene>
<name>A0A4R6YML5_9GAMM</name>
<organism evidence="2 3">
    <name type="scientific">Tahibacter aquaticus</name>
    <dbReference type="NCBI Taxonomy" id="520092"/>
    <lineage>
        <taxon>Bacteria</taxon>
        <taxon>Pseudomonadati</taxon>
        <taxon>Pseudomonadota</taxon>
        <taxon>Gammaproteobacteria</taxon>
        <taxon>Lysobacterales</taxon>
        <taxon>Rhodanobacteraceae</taxon>
        <taxon>Tahibacter</taxon>
    </lineage>
</organism>
<reference evidence="2 3" key="1">
    <citation type="submission" date="2019-03" db="EMBL/GenBank/DDBJ databases">
        <title>Genomic Encyclopedia of Type Strains, Phase IV (KMG-IV): sequencing the most valuable type-strain genomes for metagenomic binning, comparative biology and taxonomic classification.</title>
        <authorList>
            <person name="Goeker M."/>
        </authorList>
    </citation>
    <scope>NUCLEOTIDE SEQUENCE [LARGE SCALE GENOMIC DNA]</scope>
    <source>
        <strain evidence="2 3">DSM 21667</strain>
    </source>
</reference>
<dbReference type="RefSeq" id="WP_133821225.1">
    <property type="nucleotide sequence ID" value="NZ_SNZH01000019.1"/>
</dbReference>